<protein>
    <submittedName>
        <fullName evidence="2">SH2 domain-containing protein</fullName>
    </submittedName>
</protein>
<dbReference type="Proteomes" id="UP000887577">
    <property type="component" value="Unplaced"/>
</dbReference>
<dbReference type="AlphaFoldDB" id="A0A914Z8Q7"/>
<name>A0A914Z8Q7_9BILA</name>
<organism evidence="1 2">
    <name type="scientific">Panagrolaimus superbus</name>
    <dbReference type="NCBI Taxonomy" id="310955"/>
    <lineage>
        <taxon>Eukaryota</taxon>
        <taxon>Metazoa</taxon>
        <taxon>Ecdysozoa</taxon>
        <taxon>Nematoda</taxon>
        <taxon>Chromadorea</taxon>
        <taxon>Rhabditida</taxon>
        <taxon>Tylenchina</taxon>
        <taxon>Panagrolaimomorpha</taxon>
        <taxon>Panagrolaimoidea</taxon>
        <taxon>Panagrolaimidae</taxon>
        <taxon>Panagrolaimus</taxon>
    </lineage>
</organism>
<evidence type="ECO:0000313" key="1">
    <source>
        <dbReference type="Proteomes" id="UP000887577"/>
    </source>
</evidence>
<proteinExistence type="predicted"/>
<evidence type="ECO:0000313" key="2">
    <source>
        <dbReference type="WBParaSite" id="PSU_v2.g8223.t1"/>
    </source>
</evidence>
<dbReference type="WBParaSite" id="PSU_v2.g8223.t1">
    <property type="protein sequence ID" value="PSU_v2.g8223.t1"/>
    <property type="gene ID" value="PSU_v2.g8223"/>
</dbReference>
<accession>A0A914Z8Q7</accession>
<keyword evidence="1" id="KW-1185">Reference proteome</keyword>
<reference evidence="2" key="1">
    <citation type="submission" date="2022-11" db="UniProtKB">
        <authorList>
            <consortium name="WormBaseParasite"/>
        </authorList>
    </citation>
    <scope>IDENTIFICATION</scope>
</reference>
<sequence>MLFSNLYQLLHERFKPRRQHIQLKDEYDLQNLAFIEYPMGDYLLRISSNFTPSTNCLFFTSWPKTVQLQVPHHSTAATKASIEAPPNYEIFDEKCVAEKRCETLNQESGISFPDKGIVEFAMALIDQKKTFELFHPSGIHSPIYTIEGIFSCTDYTTNISFNDLGFILFKRKSDKIDIEMEFKPNAQNELGDKNLISRESNIQFYFYKNLLNIFFFDPDDNFRMRTFILPEGIIEKMENSTTKIHINHTNADTFCSPLGNNVKLLLPKYAKLTSTNPPISKSTVPSIFETTKDASSMASFPLAAIIAICW</sequence>